<comment type="caution">
    <text evidence="8">The sequence shown here is derived from an EMBL/GenBank/DDBJ whole genome shotgun (WGS) entry which is preliminary data.</text>
</comment>
<dbReference type="PROSITE" id="PS50297">
    <property type="entry name" value="ANK_REP_REGION"/>
    <property type="match status" value="1"/>
</dbReference>
<evidence type="ECO:0000259" key="7">
    <source>
        <dbReference type="PROSITE" id="PS51635"/>
    </source>
</evidence>
<dbReference type="Gene3D" id="3.40.50.300">
    <property type="entry name" value="P-loop containing nucleotide triphosphate hydrolases"/>
    <property type="match status" value="1"/>
</dbReference>
<evidence type="ECO:0000256" key="2">
    <source>
        <dbReference type="ARBA" id="ARBA00022737"/>
    </source>
</evidence>
<feature type="short sequence motif" description="DGA/G" evidence="6">
    <location>
        <begin position="136"/>
        <end position="138"/>
    </location>
</feature>
<feature type="repeat" description="ANK" evidence="5">
    <location>
        <begin position="916"/>
        <end position="937"/>
    </location>
</feature>
<evidence type="ECO:0000256" key="1">
    <source>
        <dbReference type="ARBA" id="ARBA00013278"/>
    </source>
</evidence>
<evidence type="ECO:0000256" key="3">
    <source>
        <dbReference type="ARBA" id="ARBA00023098"/>
    </source>
</evidence>
<comment type="caution">
    <text evidence="6">Lacks conserved residue(s) required for the propagation of feature annotation.</text>
</comment>
<organism evidence="8 9">
    <name type="scientific">Trichoglossum hirsutum</name>
    <dbReference type="NCBI Taxonomy" id="265104"/>
    <lineage>
        <taxon>Eukaryota</taxon>
        <taxon>Fungi</taxon>
        <taxon>Dikarya</taxon>
        <taxon>Ascomycota</taxon>
        <taxon>Pezizomycotina</taxon>
        <taxon>Geoglossomycetes</taxon>
        <taxon>Geoglossales</taxon>
        <taxon>Geoglossaceae</taxon>
        <taxon>Trichoglossum</taxon>
    </lineage>
</organism>
<name>A0A9P8IHP3_9PEZI</name>
<keyword evidence="3" id="KW-0443">Lipid metabolism</keyword>
<dbReference type="InterPro" id="IPR002110">
    <property type="entry name" value="Ankyrin_rpt"/>
</dbReference>
<proteinExistence type="predicted"/>
<keyword evidence="2" id="KW-0677">Repeat</keyword>
<dbReference type="Gene3D" id="3.40.1090.10">
    <property type="entry name" value="Cytosolic phospholipase A2 catalytic domain"/>
    <property type="match status" value="1"/>
</dbReference>
<dbReference type="PROSITE" id="PS51635">
    <property type="entry name" value="PNPLA"/>
    <property type="match status" value="1"/>
</dbReference>
<gene>
    <name evidence="8" type="ORF">GP486_007304</name>
</gene>
<dbReference type="SUPFAM" id="SSF52151">
    <property type="entry name" value="FabD/lysophospholipase-like"/>
    <property type="match status" value="1"/>
</dbReference>
<comment type="catalytic activity">
    <reaction evidence="4">
        <text>a 1,2-diacyl-sn-glycero-3-phosphocholine + H2O = a 1-acyl-sn-glycero-3-phosphocholine + a fatty acid + H(+)</text>
        <dbReference type="Rhea" id="RHEA:15801"/>
        <dbReference type="ChEBI" id="CHEBI:15377"/>
        <dbReference type="ChEBI" id="CHEBI:15378"/>
        <dbReference type="ChEBI" id="CHEBI:28868"/>
        <dbReference type="ChEBI" id="CHEBI:57643"/>
        <dbReference type="ChEBI" id="CHEBI:58168"/>
        <dbReference type="EC" id="3.1.1.4"/>
    </reaction>
    <physiologicalReaction direction="left-to-right" evidence="4">
        <dbReference type="Rhea" id="RHEA:15802"/>
    </physiologicalReaction>
</comment>
<dbReference type="Proteomes" id="UP000750711">
    <property type="component" value="Unassembled WGS sequence"/>
</dbReference>
<dbReference type="GO" id="GO:0004623">
    <property type="term" value="F:phospholipase A2 activity"/>
    <property type="evidence" value="ECO:0007669"/>
    <property type="project" value="UniProtKB-EC"/>
</dbReference>
<dbReference type="InterPro" id="IPR016035">
    <property type="entry name" value="Acyl_Trfase/lysoPLipase"/>
</dbReference>
<dbReference type="SUPFAM" id="SSF52540">
    <property type="entry name" value="P-loop containing nucleoside triphosphate hydrolases"/>
    <property type="match status" value="1"/>
</dbReference>
<dbReference type="EMBL" id="JAGHQM010001994">
    <property type="protein sequence ID" value="KAH0551481.1"/>
    <property type="molecule type" value="Genomic_DNA"/>
</dbReference>
<dbReference type="Gene3D" id="1.25.40.20">
    <property type="entry name" value="Ankyrin repeat-containing domain"/>
    <property type="match status" value="1"/>
</dbReference>
<dbReference type="Pfam" id="PF24883">
    <property type="entry name" value="NPHP3_N"/>
    <property type="match status" value="1"/>
</dbReference>
<dbReference type="EC" id="3.1.1.4" evidence="1"/>
<dbReference type="GO" id="GO:0046486">
    <property type="term" value="P:glycerolipid metabolic process"/>
    <property type="evidence" value="ECO:0007669"/>
    <property type="project" value="UniProtKB-ARBA"/>
</dbReference>
<evidence type="ECO:0000256" key="4">
    <source>
        <dbReference type="ARBA" id="ARBA00023422"/>
    </source>
</evidence>
<dbReference type="InterPro" id="IPR054471">
    <property type="entry name" value="GPIID_WHD"/>
</dbReference>
<evidence type="ECO:0000313" key="9">
    <source>
        <dbReference type="Proteomes" id="UP000750711"/>
    </source>
</evidence>
<dbReference type="CDD" id="cd07216">
    <property type="entry name" value="Pat17_PNPLA8_PNPLA9_like3"/>
    <property type="match status" value="1"/>
</dbReference>
<keyword evidence="5" id="KW-0040">ANK repeat</keyword>
<dbReference type="Pfam" id="PF22939">
    <property type="entry name" value="WHD_GPIID"/>
    <property type="match status" value="1"/>
</dbReference>
<evidence type="ECO:0000313" key="8">
    <source>
        <dbReference type="EMBL" id="KAH0551481.1"/>
    </source>
</evidence>
<accession>A0A9P8IHP3</accession>
<evidence type="ECO:0000256" key="5">
    <source>
        <dbReference type="PROSITE-ProRule" id="PRU00023"/>
    </source>
</evidence>
<dbReference type="InterPro" id="IPR027417">
    <property type="entry name" value="P-loop_NTPase"/>
</dbReference>
<protein>
    <recommendedName>
        <fullName evidence="1">phospholipase A2</fullName>
        <ecNumber evidence="1">3.1.1.4</ecNumber>
    </recommendedName>
</protein>
<dbReference type="PANTHER" id="PTHR10039">
    <property type="entry name" value="AMELOGENIN"/>
    <property type="match status" value="1"/>
</dbReference>
<dbReference type="Pfam" id="PF01734">
    <property type="entry name" value="Patatin"/>
    <property type="match status" value="1"/>
</dbReference>
<dbReference type="PANTHER" id="PTHR10039:SF10">
    <property type="entry name" value="NACHT DOMAIN-CONTAINING PROTEIN"/>
    <property type="match status" value="1"/>
</dbReference>
<reference evidence="8" key="1">
    <citation type="submission" date="2021-03" db="EMBL/GenBank/DDBJ databases">
        <title>Comparative genomics and phylogenomic investigation of the class Geoglossomycetes provide insights into ecological specialization and systematics.</title>
        <authorList>
            <person name="Melie T."/>
            <person name="Pirro S."/>
            <person name="Miller A.N."/>
            <person name="Quandt A."/>
        </authorList>
    </citation>
    <scope>NUCLEOTIDE SEQUENCE</scope>
    <source>
        <strain evidence="8">CAQ_001_2017</strain>
    </source>
</reference>
<dbReference type="InterPro" id="IPR002641">
    <property type="entry name" value="PNPLA_dom"/>
</dbReference>
<sequence>MLGRLRMDIDSCINAYISLSDSVFQKVKHRVTLGGKVQGRFDSAELERAIKTIVRSQLHDENALLKDEAGANCKVFVCATSAETRDIVHLTSYRSPRQPSDLLSVTKIWEAGRATSAASTFFDPIKIGPNLEEFVDGATGCNNPVRELWTEAMDMWPQGTLKSNVKCLVSIGTGQPSLKTFGDNIIDIGKTLLGLATDTEHTAELFLREHRDLARRKCYFRFNVERGLEMVGLEDFRQKNVIAAATRKYLTSHAIFEHIQLCAENLSTRESPTSEAAWDDGRVIRRRRWDIQRGGPSGGYTASVLESLSTYGYDNTHHLLMRKKQEGTGGWILQSDNFNRWFEETASSCLWCSGIPGSGKTILTTTIVEAARERSLSTGTAVAYFYCDHAQSETLTSTAILRSFLKQLITHYRILRKPLPQCVDEGLEQAHRLGWNSFGPVELCSILLDLVNSLLETFIILDGLDECDPKEWRDILKFVKISLRQRDPKRTCRFLVASRKEVNVRHWVPDCFHISIDETNIQSDICLFVDRTVDSKLEEGSLVATPSLANEIKQKLIEGAKGMFLWATLQIEAICDDQACICDYNIRAALERLPETLNETYLRCLEKISRPGTDPTYALRTLKWVACAKRPLHIDELKEAIAFSSNDKTWDHSKIPSDDHKVISSCANLVVLDETNNTVRLAHHTVKEFLFLKDRLDSLEAFKFDSERTDLEVGEACISYLSFLDFRLQNVNTNAAPRQRVFTPLAIIPTLPGSSRLAHRLTGSLVSRTSQRTQNMAIPQEVSISAETSTRYQLLEYARVNWPIHTINISETSPVWASFKALALEPNRPWKLQPWGGNTNSDEAYYRSLFEWAIDEEQLPLLNLLRSLHSRDRLAEFSRQQLRNGGLPLQRASKQGLERVVQLLLPVCNPNAVDENGETALHQAAIAGHSAVVELLLTARKVK</sequence>
<dbReference type="Pfam" id="PF12796">
    <property type="entry name" value="Ank_2"/>
    <property type="match status" value="1"/>
</dbReference>
<dbReference type="InterPro" id="IPR036770">
    <property type="entry name" value="Ankyrin_rpt-contain_sf"/>
</dbReference>
<dbReference type="InterPro" id="IPR056884">
    <property type="entry name" value="NPHP3-like_N"/>
</dbReference>
<feature type="non-terminal residue" evidence="8">
    <location>
        <position position="943"/>
    </location>
</feature>
<dbReference type="SUPFAM" id="SSF48403">
    <property type="entry name" value="Ankyrin repeat"/>
    <property type="match status" value="1"/>
</dbReference>
<feature type="domain" description="PNPLA" evidence="7">
    <location>
        <begin position="1"/>
        <end position="149"/>
    </location>
</feature>
<dbReference type="PROSITE" id="PS50088">
    <property type="entry name" value="ANK_REPEAT"/>
    <property type="match status" value="1"/>
</dbReference>
<keyword evidence="9" id="KW-1185">Reference proteome</keyword>
<evidence type="ECO:0000256" key="6">
    <source>
        <dbReference type="PROSITE-ProRule" id="PRU01161"/>
    </source>
</evidence>
<dbReference type="AlphaFoldDB" id="A0A9P8IHP3"/>